<dbReference type="Gene3D" id="3.30.1450.10">
    <property type="match status" value="1"/>
</dbReference>
<dbReference type="PANTHER" id="PTHR37482">
    <property type="entry name" value="OUTER MEMBRANE PROTEIN ASSEMBLY FACTOR BAME"/>
    <property type="match status" value="1"/>
</dbReference>
<feature type="domain" description="Outer membrane protein assembly factor BamE" evidence="5">
    <location>
        <begin position="35"/>
        <end position="109"/>
    </location>
</feature>
<evidence type="ECO:0000256" key="1">
    <source>
        <dbReference type="ARBA" id="ARBA00022729"/>
    </source>
</evidence>
<reference key="1">
    <citation type="submission" date="2017-08" db="EMBL/GenBank/DDBJ databases">
        <title>A dynamic microbial community with high functional redundancy inhabits the cold, oxic subseafloor aquifer.</title>
        <authorList>
            <person name="Tully B.J."/>
            <person name="Wheat C.G."/>
            <person name="Glazer B.T."/>
            <person name="Huber J.A."/>
        </authorList>
    </citation>
    <scope>NUCLEOTIDE SEQUENCE [LARGE SCALE GENOMIC DNA]</scope>
</reference>
<gene>
    <name evidence="6" type="ORF">COB13_06640</name>
</gene>
<evidence type="ECO:0000256" key="4">
    <source>
        <dbReference type="SAM" id="SignalP"/>
    </source>
</evidence>
<dbReference type="AlphaFoldDB" id="A0A2A4Z4K8"/>
<dbReference type="GO" id="GO:0043165">
    <property type="term" value="P:Gram-negative-bacterium-type cell outer membrane assembly"/>
    <property type="evidence" value="ECO:0007669"/>
    <property type="project" value="TreeGrafter"/>
</dbReference>
<accession>A0A2A4Z4K8</accession>
<dbReference type="InterPro" id="IPR037873">
    <property type="entry name" value="BamE-like"/>
</dbReference>
<reference evidence="6" key="2">
    <citation type="journal article" date="2018" name="ISME J.">
        <title>A dynamic microbial community with high functional redundancy inhabits the cold, oxic subseafloor aquifer.</title>
        <authorList>
            <person name="Tully B.J."/>
            <person name="Wheat C.G."/>
            <person name="Glazer B.T."/>
            <person name="Huber J.A."/>
        </authorList>
    </citation>
    <scope>NUCLEOTIDE SEQUENCE</scope>
    <source>
        <strain evidence="6">NORP83</strain>
    </source>
</reference>
<proteinExistence type="predicted"/>
<name>A0A2A4Z4K8_9PROT</name>
<protein>
    <recommendedName>
        <fullName evidence="5">Outer membrane protein assembly factor BamE domain-containing protein</fullName>
    </recommendedName>
</protein>
<dbReference type="PROSITE" id="PS51257">
    <property type="entry name" value="PROKAR_LIPOPROTEIN"/>
    <property type="match status" value="1"/>
</dbReference>
<feature type="signal peptide" evidence="4">
    <location>
        <begin position="1"/>
        <end position="26"/>
    </location>
</feature>
<sequence>MKQKNTNKIRTIFALALLGSTFMLSACGTVIDQHGYVAQSGAVEDITVGMPKKEVNAILGSPSVTTTANGLSYYYISSKQDRFGLIGPKESERQVVAVHFGNNKRVKKIAHYGLQDGVVIDFISQTTPTYKKDLNFIQELFGGVGASTPGGGSSGGFADGKSINF</sequence>
<feature type="chain" id="PRO_5013195754" description="Outer membrane protein assembly factor BamE domain-containing protein" evidence="4">
    <location>
        <begin position="27"/>
        <end position="165"/>
    </location>
</feature>
<keyword evidence="2" id="KW-0472">Membrane</keyword>
<keyword evidence="1 4" id="KW-0732">Signal</keyword>
<dbReference type="Pfam" id="PF04355">
    <property type="entry name" value="BamE"/>
    <property type="match status" value="1"/>
</dbReference>
<dbReference type="PANTHER" id="PTHR37482:SF1">
    <property type="entry name" value="OUTER MEMBRANE PROTEIN ASSEMBLY FACTOR BAME"/>
    <property type="match status" value="1"/>
</dbReference>
<evidence type="ECO:0000256" key="2">
    <source>
        <dbReference type="ARBA" id="ARBA00023136"/>
    </source>
</evidence>
<dbReference type="GO" id="GO:0051205">
    <property type="term" value="P:protein insertion into membrane"/>
    <property type="evidence" value="ECO:0007669"/>
    <property type="project" value="TreeGrafter"/>
</dbReference>
<dbReference type="GO" id="GO:1990063">
    <property type="term" value="C:Bam protein complex"/>
    <property type="evidence" value="ECO:0007669"/>
    <property type="project" value="TreeGrafter"/>
</dbReference>
<dbReference type="InterPro" id="IPR007450">
    <property type="entry name" value="BamE_dom"/>
</dbReference>
<evidence type="ECO:0000313" key="6">
    <source>
        <dbReference type="EMBL" id="PCJ01851.1"/>
    </source>
</evidence>
<evidence type="ECO:0000259" key="5">
    <source>
        <dbReference type="Pfam" id="PF04355"/>
    </source>
</evidence>
<dbReference type="GO" id="GO:0030674">
    <property type="term" value="F:protein-macromolecule adaptor activity"/>
    <property type="evidence" value="ECO:0007669"/>
    <property type="project" value="TreeGrafter"/>
</dbReference>
<dbReference type="InterPro" id="IPR026592">
    <property type="entry name" value="BamE"/>
</dbReference>
<evidence type="ECO:0000256" key="3">
    <source>
        <dbReference type="ARBA" id="ARBA00023237"/>
    </source>
</evidence>
<comment type="caution">
    <text evidence="6">The sequence shown here is derived from an EMBL/GenBank/DDBJ whole genome shotgun (WGS) entry which is preliminary data.</text>
</comment>
<dbReference type="EMBL" id="NVUS01000006">
    <property type="protein sequence ID" value="PCJ01851.1"/>
    <property type="molecule type" value="Genomic_DNA"/>
</dbReference>
<keyword evidence="3" id="KW-0998">Cell outer membrane</keyword>
<organism evidence="6">
    <name type="scientific">OCS116 cluster bacterium</name>
    <dbReference type="NCBI Taxonomy" id="2030921"/>
    <lineage>
        <taxon>Bacteria</taxon>
        <taxon>Pseudomonadati</taxon>
        <taxon>Pseudomonadota</taxon>
        <taxon>Alphaproteobacteria</taxon>
        <taxon>OCS116 cluster</taxon>
    </lineage>
</organism>